<dbReference type="Gene3D" id="3.40.50.10680">
    <property type="entry name" value="CofD-like domains"/>
    <property type="match status" value="1"/>
</dbReference>
<dbReference type="PANTHER" id="PTHR31240">
    <property type="entry name" value="MATERNAL EFFECT EMBRYO ARREST 18"/>
    <property type="match status" value="1"/>
</dbReference>
<dbReference type="Pfam" id="PF01933">
    <property type="entry name" value="CofD"/>
    <property type="match status" value="1"/>
</dbReference>
<feature type="region of interest" description="Disordered" evidence="1">
    <location>
        <begin position="1"/>
        <end position="28"/>
    </location>
</feature>
<reference evidence="2 3" key="1">
    <citation type="submission" date="2024-10" db="EMBL/GenBank/DDBJ databases">
        <title>Updated reference genomes for cyclostephanoid diatoms.</title>
        <authorList>
            <person name="Roberts W.R."/>
            <person name="Alverson A.J."/>
        </authorList>
    </citation>
    <scope>NUCLEOTIDE SEQUENCE [LARGE SCALE GENOMIC DNA]</scope>
    <source>
        <strain evidence="2 3">AJA010-31</strain>
    </source>
</reference>
<accession>A0ABD3NF82</accession>
<evidence type="ECO:0000313" key="3">
    <source>
        <dbReference type="Proteomes" id="UP001530400"/>
    </source>
</evidence>
<dbReference type="SUPFAM" id="SSF142338">
    <property type="entry name" value="CofD-like"/>
    <property type="match status" value="1"/>
</dbReference>
<feature type="region of interest" description="Disordered" evidence="1">
    <location>
        <begin position="373"/>
        <end position="404"/>
    </location>
</feature>
<feature type="compositionally biased region" description="Basic and acidic residues" evidence="1">
    <location>
        <begin position="344"/>
        <end position="354"/>
    </location>
</feature>
<dbReference type="InterPro" id="IPR002882">
    <property type="entry name" value="CofD"/>
</dbReference>
<evidence type="ECO:0000313" key="2">
    <source>
        <dbReference type="EMBL" id="KAL3774715.1"/>
    </source>
</evidence>
<dbReference type="InterPro" id="IPR038136">
    <property type="entry name" value="CofD-like_dom_sf"/>
</dbReference>
<feature type="region of interest" description="Disordered" evidence="1">
    <location>
        <begin position="320"/>
        <end position="354"/>
    </location>
</feature>
<proteinExistence type="predicted"/>
<dbReference type="EMBL" id="JALLPJ020001181">
    <property type="protein sequence ID" value="KAL3774715.1"/>
    <property type="molecule type" value="Genomic_DNA"/>
</dbReference>
<organism evidence="2 3">
    <name type="scientific">Cyclotella atomus</name>
    <dbReference type="NCBI Taxonomy" id="382360"/>
    <lineage>
        <taxon>Eukaryota</taxon>
        <taxon>Sar</taxon>
        <taxon>Stramenopiles</taxon>
        <taxon>Ochrophyta</taxon>
        <taxon>Bacillariophyta</taxon>
        <taxon>Coscinodiscophyceae</taxon>
        <taxon>Thalassiosirophycidae</taxon>
        <taxon>Stephanodiscales</taxon>
        <taxon>Stephanodiscaceae</taxon>
        <taxon>Cyclotella</taxon>
    </lineage>
</organism>
<evidence type="ECO:0000256" key="1">
    <source>
        <dbReference type="SAM" id="MobiDB-lite"/>
    </source>
</evidence>
<dbReference type="Proteomes" id="UP001530400">
    <property type="component" value="Unassembled WGS sequence"/>
</dbReference>
<dbReference type="AlphaFoldDB" id="A0ABD3NF82"/>
<protein>
    <submittedName>
        <fullName evidence="2">Uncharacterized protein</fullName>
    </submittedName>
</protein>
<feature type="compositionally biased region" description="Low complexity" evidence="1">
    <location>
        <begin position="326"/>
        <end position="335"/>
    </location>
</feature>
<sequence length="657" mass="72362">MNSYQSLQFDPEESDSDSHNNPRRGRPGIVVFSGGTAFNAASAEMASRIIEVGIADATDNNDAAAGCADGRNIDLNISRENSLVDVMTLGSFGTEGRNLSPERALKSSQPNVGIAVGTKVWHVLPVTDDGGSTAEIVRVLGGPAVGDIRSRLLRLAPGTTNEARAVRRLLGHRLISMESWKKKHPNEHVDTEQISKMAREEWLDILEGYHEGTEHRLWKEVSTPYRSIIRSFLVHFHAQVLQTHNGLRHSQSSPPFDFTGGSVGNFFFAGARTFFGSLPAAIFLFSKVAEVPTGSRVLPAVLTEDRLVLGAELKNRQRIRGQYNISHPSASNSSSGHRPVVKSGKMDSKEDKLSLHPSPISRIAYLLHDPTWQRKNQNSNDSTKTTNDKTTSKSSSLNWNDRHEINPDPNPLVLDAISNANCIVYGCGSLFTSVIPSLVLPGVGEAIADSDGLVPKILLLNGWHDRETSWSELEGNDLLVKKMDATACVKAIVNALDQGGRWSNFEDTSEIEQSCDFDNTSRLQSPPLVTDYITHVLYPIGTEIELDEQSLLQYCQLRESICESYNRQQSSQSMYLQQQFPTPSKSNRQIFRGNESIKFIGVQSIPANTCTEGSRSGGQPVHRIFHPPSLVDMILDLANGGSRPREAKHHTESNDEH</sequence>
<dbReference type="PANTHER" id="PTHR31240:SF0">
    <property type="entry name" value="MATERNAL EFFECT EMBRYO ARREST 18"/>
    <property type="match status" value="1"/>
</dbReference>
<comment type="caution">
    <text evidence="2">The sequence shown here is derived from an EMBL/GenBank/DDBJ whole genome shotgun (WGS) entry which is preliminary data.</text>
</comment>
<name>A0ABD3NF82_9STRA</name>
<keyword evidence="3" id="KW-1185">Reference proteome</keyword>
<gene>
    <name evidence="2" type="ORF">ACHAWO_011415</name>
</gene>